<dbReference type="PANTHER" id="PTHR43830">
    <property type="entry name" value="PROTEIN PSP1"/>
    <property type="match status" value="1"/>
</dbReference>
<protein>
    <recommendedName>
        <fullName evidence="1">PSP1 C-terminal domain-containing protein</fullName>
    </recommendedName>
</protein>
<dbReference type="Pfam" id="PF04468">
    <property type="entry name" value="PSP1"/>
    <property type="match status" value="1"/>
</dbReference>
<reference evidence="2" key="1">
    <citation type="journal article" date="2015" name="Nature">
        <title>Complex archaea that bridge the gap between prokaryotes and eukaryotes.</title>
        <authorList>
            <person name="Spang A."/>
            <person name="Saw J.H."/>
            <person name="Jorgensen S.L."/>
            <person name="Zaremba-Niedzwiedzka K."/>
            <person name="Martijn J."/>
            <person name="Lind A.E."/>
            <person name="van Eijk R."/>
            <person name="Schleper C."/>
            <person name="Guy L."/>
            <person name="Ettema T.J."/>
        </authorList>
    </citation>
    <scope>NUCLEOTIDE SEQUENCE</scope>
</reference>
<evidence type="ECO:0000313" key="2">
    <source>
        <dbReference type="EMBL" id="KKL06854.1"/>
    </source>
</evidence>
<accession>A0A0F9ABD9</accession>
<dbReference type="AlphaFoldDB" id="A0A0F9ABD9"/>
<dbReference type="PANTHER" id="PTHR43830:SF3">
    <property type="entry name" value="PROTEIN PSP1"/>
    <property type="match status" value="1"/>
</dbReference>
<dbReference type="NCBIfam" id="NF041131">
    <property type="entry name" value="RicT_YaaT_fam"/>
    <property type="match status" value="1"/>
</dbReference>
<dbReference type="PROSITE" id="PS51411">
    <property type="entry name" value="PSP1_C"/>
    <property type="match status" value="1"/>
</dbReference>
<organism evidence="2">
    <name type="scientific">marine sediment metagenome</name>
    <dbReference type="NCBI Taxonomy" id="412755"/>
    <lineage>
        <taxon>unclassified sequences</taxon>
        <taxon>metagenomes</taxon>
        <taxon>ecological metagenomes</taxon>
    </lineage>
</organism>
<dbReference type="InterPro" id="IPR007557">
    <property type="entry name" value="PSP1_C"/>
</dbReference>
<feature type="domain" description="PSP1 C-terminal" evidence="1">
    <location>
        <begin position="24"/>
        <end position="109"/>
    </location>
</feature>
<name>A0A0F9ABD9_9ZZZZ</name>
<sequence>MPWWSLFFLARAKYTVEQKGEPFKKVIRIATEKDFETIEKNKSLEDEAKVFCIEKAREYKLEMKIVTTETTLDKKRFVFYFTSDGRIDFRDLVRDLAAKFKTRIEMRQIGVRDEVKMLG</sequence>
<evidence type="ECO:0000259" key="1">
    <source>
        <dbReference type="PROSITE" id="PS51411"/>
    </source>
</evidence>
<gene>
    <name evidence="2" type="ORF">LCGC14_2591890</name>
</gene>
<dbReference type="InterPro" id="IPR047767">
    <property type="entry name" value="PSP1-like"/>
</dbReference>
<dbReference type="GO" id="GO:0005737">
    <property type="term" value="C:cytoplasm"/>
    <property type="evidence" value="ECO:0007669"/>
    <property type="project" value="TreeGrafter"/>
</dbReference>
<dbReference type="EMBL" id="LAZR01043528">
    <property type="protein sequence ID" value="KKL06854.1"/>
    <property type="molecule type" value="Genomic_DNA"/>
</dbReference>
<comment type="caution">
    <text evidence="2">The sequence shown here is derived from an EMBL/GenBank/DDBJ whole genome shotgun (WGS) entry which is preliminary data.</text>
</comment>
<proteinExistence type="predicted"/>
<feature type="non-terminal residue" evidence="2">
    <location>
        <position position="119"/>
    </location>
</feature>